<dbReference type="Gene3D" id="3.40.50.720">
    <property type="entry name" value="NAD(P)-binding Rossmann-like Domain"/>
    <property type="match status" value="1"/>
</dbReference>
<dbReference type="OrthoDB" id="9793586at2"/>
<dbReference type="Proteomes" id="UP000291289">
    <property type="component" value="Unassembled WGS sequence"/>
</dbReference>
<dbReference type="RefSeq" id="WP_131284719.1">
    <property type="nucleotide sequence ID" value="NZ_RXLP01000025.1"/>
</dbReference>
<feature type="domain" description="Ketopantoate reductase N-terminal" evidence="1">
    <location>
        <begin position="3"/>
        <end position="105"/>
    </location>
</feature>
<dbReference type="InterPro" id="IPR036291">
    <property type="entry name" value="NAD(P)-bd_dom_sf"/>
</dbReference>
<dbReference type="EMBL" id="RXLP01000025">
    <property type="protein sequence ID" value="TCD53843.1"/>
    <property type="molecule type" value="Genomic_DNA"/>
</dbReference>
<gene>
    <name evidence="2" type="ORF">EJ419_06210</name>
</gene>
<dbReference type="SUPFAM" id="SSF51735">
    <property type="entry name" value="NAD(P)-binding Rossmann-fold domains"/>
    <property type="match status" value="1"/>
</dbReference>
<evidence type="ECO:0000313" key="3">
    <source>
        <dbReference type="Proteomes" id="UP000291289"/>
    </source>
</evidence>
<protein>
    <submittedName>
        <fullName evidence="2">Ketopantoate reductase family protein</fullName>
    </submittedName>
</protein>
<accession>A0A4R0QNS0</accession>
<dbReference type="InterPro" id="IPR013332">
    <property type="entry name" value="KPR_N"/>
</dbReference>
<name>A0A4R0QNS0_9BIFI</name>
<evidence type="ECO:0000313" key="2">
    <source>
        <dbReference type="EMBL" id="TCD53843.1"/>
    </source>
</evidence>
<dbReference type="AlphaFoldDB" id="A0A4R0QNS0"/>
<sequence length="329" mass="37869">MRICILGLGVIGTTYGYAFSQAGHHVDHVLRDESSLIAPRTLNIHLYDCRAHRPANTHIHSYDVHLAPIHSHYDFIFISVRNGLLQQAVDTIRSNRLTGTLVIFCNLWDNRSDIESIVDGYPYILAFPTAGGYKYHGAIDSVLLDHVMVENPKNTTCSSYHDLMSLFTHAHIQVETPHDMLEWIWIHMAINAAVTATIGRNGDVSRPQILADEFMKDAHALQRAILTVRETLHTVEARGVDLSLYHTEVRPYMMPSWGASHVMKYMFAHNEPARRIMLMHNDMNDIMYACHNVYRTGEDYHLDMPYFYEAMDTIYRKKPQLATVYERRQ</sequence>
<reference evidence="2 3" key="1">
    <citation type="submission" date="2018-12" db="EMBL/GenBank/DDBJ databases">
        <title>Alloscrdovia theropitheci sp. nov: a novel taxon from the feces of the bleeding-herat monkey (Theropithecus geleda).</title>
        <authorList>
            <person name="Modesto M."/>
        </authorList>
    </citation>
    <scope>NUCLEOTIDE SEQUENCE [LARGE SCALE GENOMIC DNA]</scope>
    <source>
        <strain evidence="2 3">GLDI4/2</strain>
    </source>
</reference>
<comment type="caution">
    <text evidence="2">The sequence shown here is derived from an EMBL/GenBank/DDBJ whole genome shotgun (WGS) entry which is preliminary data.</text>
</comment>
<evidence type="ECO:0000259" key="1">
    <source>
        <dbReference type="Pfam" id="PF02558"/>
    </source>
</evidence>
<keyword evidence="3" id="KW-1185">Reference proteome</keyword>
<dbReference type="Pfam" id="PF02558">
    <property type="entry name" value="ApbA"/>
    <property type="match status" value="1"/>
</dbReference>
<organism evidence="2 3">
    <name type="scientific">Alloscardovia theropitheci</name>
    <dbReference type="NCBI Taxonomy" id="2496842"/>
    <lineage>
        <taxon>Bacteria</taxon>
        <taxon>Bacillati</taxon>
        <taxon>Actinomycetota</taxon>
        <taxon>Actinomycetes</taxon>
        <taxon>Bifidobacteriales</taxon>
        <taxon>Bifidobacteriaceae</taxon>
        <taxon>Alloscardovia</taxon>
    </lineage>
</organism>
<proteinExistence type="predicted"/>